<dbReference type="InterPro" id="IPR011990">
    <property type="entry name" value="TPR-like_helical_dom_sf"/>
</dbReference>
<dbReference type="GO" id="GO:0008270">
    <property type="term" value="F:zinc ion binding"/>
    <property type="evidence" value="ECO:0007669"/>
    <property type="project" value="InterPro"/>
</dbReference>
<dbReference type="InterPro" id="IPR002885">
    <property type="entry name" value="PPR_rpt"/>
</dbReference>
<dbReference type="Proteomes" id="UP001159364">
    <property type="component" value="Linkage Group LG03"/>
</dbReference>
<dbReference type="PANTHER" id="PTHR47926:SF367">
    <property type="entry name" value="DYW DOMAIN-CONTAINING PROTEIN"/>
    <property type="match status" value="1"/>
</dbReference>
<dbReference type="Gene3D" id="1.25.40.10">
    <property type="entry name" value="Tetratricopeptide repeat domain"/>
    <property type="match status" value="3"/>
</dbReference>
<dbReference type="Pfam" id="PF20431">
    <property type="entry name" value="E_motif"/>
    <property type="match status" value="1"/>
</dbReference>
<dbReference type="InterPro" id="IPR046848">
    <property type="entry name" value="E_motif"/>
</dbReference>
<evidence type="ECO:0000256" key="2">
    <source>
        <dbReference type="ARBA" id="ARBA00022737"/>
    </source>
</evidence>
<name>A0AAV8TW91_9ROSI</name>
<dbReference type="GO" id="GO:0003723">
    <property type="term" value="F:RNA binding"/>
    <property type="evidence" value="ECO:0007669"/>
    <property type="project" value="InterPro"/>
</dbReference>
<evidence type="ECO:0000256" key="3">
    <source>
        <dbReference type="PROSITE-ProRule" id="PRU00708"/>
    </source>
</evidence>
<dbReference type="PROSITE" id="PS51375">
    <property type="entry name" value="PPR"/>
    <property type="match status" value="3"/>
</dbReference>
<comment type="similarity">
    <text evidence="1">Belongs to the PPR family. PCMP-H subfamily.</text>
</comment>
<dbReference type="InterPro" id="IPR046960">
    <property type="entry name" value="PPR_At4g14850-like_plant"/>
</dbReference>
<feature type="repeat" description="PPR" evidence="3">
    <location>
        <begin position="222"/>
        <end position="256"/>
    </location>
</feature>
<feature type="domain" description="DYW" evidence="4">
    <location>
        <begin position="538"/>
        <end position="630"/>
    </location>
</feature>
<proteinExistence type="inferred from homology"/>
<gene>
    <name evidence="5" type="ORF">K2173_009081</name>
</gene>
<dbReference type="Pfam" id="PF14432">
    <property type="entry name" value="DYW_deaminase"/>
    <property type="match status" value="1"/>
</dbReference>
<feature type="repeat" description="PPR" evidence="3">
    <location>
        <begin position="191"/>
        <end position="221"/>
    </location>
</feature>
<reference evidence="5 6" key="1">
    <citation type="submission" date="2021-09" db="EMBL/GenBank/DDBJ databases">
        <title>Genomic insights and catalytic innovation underlie evolution of tropane alkaloids biosynthesis.</title>
        <authorList>
            <person name="Wang Y.-J."/>
            <person name="Tian T."/>
            <person name="Huang J.-P."/>
            <person name="Huang S.-X."/>
        </authorList>
    </citation>
    <scope>NUCLEOTIDE SEQUENCE [LARGE SCALE GENOMIC DNA]</scope>
    <source>
        <strain evidence="5">KIB-2018</strain>
        <tissue evidence="5">Leaf</tissue>
    </source>
</reference>
<dbReference type="PANTHER" id="PTHR47926">
    <property type="entry name" value="PENTATRICOPEPTIDE REPEAT-CONTAINING PROTEIN"/>
    <property type="match status" value="1"/>
</dbReference>
<sequence length="630" mass="70916">MFGCNKKLKFLSTTVFSRPRFITVLPSSLLSTANPSVSFTKQAHACIVVSGLHGNASFLGHLIALLALCPSTPLEYSFAIHQTINNPPVFMSNNMIRCIAKSESPRKSLVFYSDSILRSCARPNNYTFTFLLQACSKSLGLCEGVQIHGQLLRLGFGQDVYVKNALIHFYSCCCKVESSKKVFEESPQRCDVVTWNVMLAGFARDGELSAAENLFVEMPERDVVSWNTMIMAYVHNGKLEESLDCFRRMRECGLPPNEATLVTMLSASAQLGLLGHGRMVHSLIDLFNIPMTVTLGSALLDMYAKCGCIEQARIWFDKLPRRDISTWNVMICGLASHGLAKEALALFRRFLNEGLCPVNVTFIGVLNACSRAGLVKEGWRYFRLMGDVYGIEPEMEHYGCMVDLLGRAGLVSQAVEMIESMDLSRNPVLWATLLCACRIHGLEEMGQSIGHKLIQLDPTYDGHYVQLSSIYAKSKKWEDVVRVRKLMVERNTCKVTGWSLIEDQGMVHRFVSGDREHKRSLEIYKMLERIETRLAEAGYTPNIVSVLHDIGEEEKEIVIKVHSERLAIAFGFLVTSSGACIRIVKNLRVCSDCHEFSKMISRVFEREIIVRDVSRFHHFKEGKCSCADYW</sequence>
<protein>
    <recommendedName>
        <fullName evidence="4">DYW domain-containing protein</fullName>
    </recommendedName>
</protein>
<dbReference type="AlphaFoldDB" id="A0AAV8TW91"/>
<dbReference type="NCBIfam" id="TIGR00756">
    <property type="entry name" value="PPR"/>
    <property type="match status" value="4"/>
</dbReference>
<comment type="caution">
    <text evidence="5">The sequence shown here is derived from an EMBL/GenBank/DDBJ whole genome shotgun (WGS) entry which is preliminary data.</text>
</comment>
<keyword evidence="2" id="KW-0677">Repeat</keyword>
<dbReference type="EMBL" id="JAIWQS010000003">
    <property type="protein sequence ID" value="KAJ8769998.1"/>
    <property type="molecule type" value="Genomic_DNA"/>
</dbReference>
<dbReference type="FunFam" id="1.25.40.10:FF:000242">
    <property type="entry name" value="Pentatricopeptide repeat-containing protein"/>
    <property type="match status" value="1"/>
</dbReference>
<dbReference type="FunFam" id="1.25.40.10:FF:000348">
    <property type="entry name" value="Pentatricopeptide repeat-containing protein chloroplastic"/>
    <property type="match status" value="1"/>
</dbReference>
<organism evidence="5 6">
    <name type="scientific">Erythroxylum novogranatense</name>
    <dbReference type="NCBI Taxonomy" id="1862640"/>
    <lineage>
        <taxon>Eukaryota</taxon>
        <taxon>Viridiplantae</taxon>
        <taxon>Streptophyta</taxon>
        <taxon>Embryophyta</taxon>
        <taxon>Tracheophyta</taxon>
        <taxon>Spermatophyta</taxon>
        <taxon>Magnoliopsida</taxon>
        <taxon>eudicotyledons</taxon>
        <taxon>Gunneridae</taxon>
        <taxon>Pentapetalae</taxon>
        <taxon>rosids</taxon>
        <taxon>fabids</taxon>
        <taxon>Malpighiales</taxon>
        <taxon>Erythroxylaceae</taxon>
        <taxon>Erythroxylum</taxon>
    </lineage>
</organism>
<dbReference type="GO" id="GO:0009451">
    <property type="term" value="P:RNA modification"/>
    <property type="evidence" value="ECO:0007669"/>
    <property type="project" value="InterPro"/>
</dbReference>
<evidence type="ECO:0000313" key="6">
    <source>
        <dbReference type="Proteomes" id="UP001159364"/>
    </source>
</evidence>
<accession>A0AAV8TW91</accession>
<evidence type="ECO:0000256" key="1">
    <source>
        <dbReference type="ARBA" id="ARBA00006643"/>
    </source>
</evidence>
<dbReference type="InterPro" id="IPR032867">
    <property type="entry name" value="DYW_dom"/>
</dbReference>
<dbReference type="Pfam" id="PF13041">
    <property type="entry name" value="PPR_2"/>
    <property type="match status" value="1"/>
</dbReference>
<evidence type="ECO:0000313" key="5">
    <source>
        <dbReference type="EMBL" id="KAJ8769998.1"/>
    </source>
</evidence>
<evidence type="ECO:0000259" key="4">
    <source>
        <dbReference type="Pfam" id="PF14432"/>
    </source>
</evidence>
<feature type="repeat" description="PPR" evidence="3">
    <location>
        <begin position="323"/>
        <end position="357"/>
    </location>
</feature>
<dbReference type="Pfam" id="PF01535">
    <property type="entry name" value="PPR"/>
    <property type="match status" value="4"/>
</dbReference>
<keyword evidence="6" id="KW-1185">Reference proteome</keyword>